<feature type="domain" description="Immunoglobulin V-set" evidence="4">
    <location>
        <begin position="26"/>
        <end position="106"/>
    </location>
</feature>
<dbReference type="AlphaFoldDB" id="A0A9D3NUD0"/>
<proteinExistence type="predicted"/>
<dbReference type="Proteomes" id="UP000824219">
    <property type="component" value="Linkage Group LG09"/>
</dbReference>
<dbReference type="InterPro" id="IPR013783">
    <property type="entry name" value="Ig-like_fold"/>
</dbReference>
<evidence type="ECO:0000313" key="6">
    <source>
        <dbReference type="Proteomes" id="UP000824219"/>
    </source>
</evidence>
<dbReference type="GO" id="GO:0007166">
    <property type="term" value="P:cell surface receptor signaling pathway"/>
    <property type="evidence" value="ECO:0007669"/>
    <property type="project" value="TreeGrafter"/>
</dbReference>
<evidence type="ECO:0000256" key="3">
    <source>
        <dbReference type="SAM" id="SignalP"/>
    </source>
</evidence>
<organism evidence="5 6">
    <name type="scientific">Hemibagrus wyckioides</name>
    <dbReference type="NCBI Taxonomy" id="337641"/>
    <lineage>
        <taxon>Eukaryota</taxon>
        <taxon>Metazoa</taxon>
        <taxon>Chordata</taxon>
        <taxon>Craniata</taxon>
        <taxon>Vertebrata</taxon>
        <taxon>Euteleostomi</taxon>
        <taxon>Actinopterygii</taxon>
        <taxon>Neopterygii</taxon>
        <taxon>Teleostei</taxon>
        <taxon>Ostariophysi</taxon>
        <taxon>Siluriformes</taxon>
        <taxon>Bagridae</taxon>
        <taxon>Hemibagrus</taxon>
    </lineage>
</organism>
<comment type="caution">
    <text evidence="5">The sequence shown here is derived from an EMBL/GenBank/DDBJ whole genome shotgun (WGS) entry which is preliminary data.</text>
</comment>
<dbReference type="InterPro" id="IPR013106">
    <property type="entry name" value="Ig_V-set"/>
</dbReference>
<reference evidence="5 6" key="1">
    <citation type="submission" date="2021-06" db="EMBL/GenBank/DDBJ databases">
        <title>Chromosome-level genome assembly of the red-tail catfish (Hemibagrus wyckioides).</title>
        <authorList>
            <person name="Shao F."/>
        </authorList>
    </citation>
    <scope>NUCLEOTIDE SEQUENCE [LARGE SCALE GENOMIC DNA]</scope>
    <source>
        <strain evidence="5">EC202008001</strain>
        <tissue evidence="5">Blood</tissue>
    </source>
</reference>
<feature type="chain" id="PRO_5039027759" description="Immunoglobulin V-set domain-containing protein" evidence="3">
    <location>
        <begin position="20"/>
        <end position="196"/>
    </location>
</feature>
<dbReference type="OrthoDB" id="9049585at2759"/>
<name>A0A9D3NUD0_9TELE</name>
<feature type="signal peptide" evidence="3">
    <location>
        <begin position="1"/>
        <end position="19"/>
    </location>
</feature>
<evidence type="ECO:0000259" key="4">
    <source>
        <dbReference type="Pfam" id="PF07686"/>
    </source>
</evidence>
<keyword evidence="2" id="KW-0391">Immunity</keyword>
<keyword evidence="1 3" id="KW-0732">Signal</keyword>
<dbReference type="Pfam" id="PF07686">
    <property type="entry name" value="V-set"/>
    <property type="match status" value="1"/>
</dbReference>
<dbReference type="Gene3D" id="2.60.40.10">
    <property type="entry name" value="Immunoglobulins"/>
    <property type="match status" value="2"/>
</dbReference>
<dbReference type="GO" id="GO:0002376">
    <property type="term" value="P:immune system process"/>
    <property type="evidence" value="ECO:0007669"/>
    <property type="project" value="UniProtKB-KW"/>
</dbReference>
<accession>A0A9D3NUD0</accession>
<evidence type="ECO:0000313" key="5">
    <source>
        <dbReference type="EMBL" id="KAG7328542.1"/>
    </source>
</evidence>
<evidence type="ECO:0000256" key="2">
    <source>
        <dbReference type="ARBA" id="ARBA00022859"/>
    </source>
</evidence>
<protein>
    <recommendedName>
        <fullName evidence="4">Immunoglobulin V-set domain-containing protein</fullName>
    </recommendedName>
</protein>
<dbReference type="InterPro" id="IPR050413">
    <property type="entry name" value="TCR_beta_variable"/>
</dbReference>
<dbReference type="PANTHER" id="PTHR23268">
    <property type="entry name" value="T-CELL RECEPTOR BETA CHAIN"/>
    <property type="match status" value="1"/>
</dbReference>
<dbReference type="SUPFAM" id="SSF48726">
    <property type="entry name" value="Immunoglobulin"/>
    <property type="match status" value="2"/>
</dbReference>
<dbReference type="InterPro" id="IPR036179">
    <property type="entry name" value="Ig-like_dom_sf"/>
</dbReference>
<gene>
    <name evidence="5" type="ORF">KOW79_008486</name>
</gene>
<evidence type="ECO:0000256" key="1">
    <source>
        <dbReference type="ARBA" id="ARBA00022729"/>
    </source>
</evidence>
<keyword evidence="6" id="KW-1185">Reference proteome</keyword>
<dbReference type="PANTHER" id="PTHR23268:SF102">
    <property type="entry name" value="IMMUNOGLOBULIN V-SET DOMAIN-CONTAINING PROTEIN"/>
    <property type="match status" value="1"/>
</dbReference>
<dbReference type="EMBL" id="JAHKSW010000009">
    <property type="protein sequence ID" value="KAG7328542.1"/>
    <property type="molecule type" value="Genomic_DNA"/>
</dbReference>
<dbReference type="GO" id="GO:0005886">
    <property type="term" value="C:plasma membrane"/>
    <property type="evidence" value="ECO:0007669"/>
    <property type="project" value="TreeGrafter"/>
</dbReference>
<sequence length="196" mass="22573">MIRVLVIFQSFYWIQGVLGVNDVSQSSTLWVTMGQSATINCSHSKDSSYNRMYWFRQLHGESMELIVYSPTYGTPDFGTFSESKFSVSKTVPQSGSFTVKDVDYNDRVFAVSKEVFQTPPDLLRKHGESSEIQCSHKISGYDRILWYKHTRDREYQLMGYNFLTSSQLEPEFNNQPHYYALQAPLSALSSRILLIS</sequence>